<sequence length="227" mass="26187">MSTSGFSLFLGLLQLVGFLLPLRTYAIRKDIGFLEERICRTTVQGRYLISDDEGNVCNALSLDSRTRCCPLKGEKFSCQVEDNISLTNPHKEDVKSTQIPCFFEYGRQHELIHCDGGDSSRLEIEDLSKLRQTCKNWHNTLKRTYFILKHLKFSDQQFLRVEEVVSLINPHKELAKCLEEKNEGDQQEEDEKNESDFGNLEMLSQVCRSLEDNGVAQEEEEKKEDDV</sequence>
<comment type="subcellular location">
    <subcellularLocation>
        <location evidence="1">Golgi apparatus membrane</location>
        <topology evidence="1">Single-pass membrane protein</topology>
    </subcellularLocation>
</comment>
<keyword evidence="6" id="KW-0325">Glycoprotein</keyword>
<keyword evidence="10" id="KW-0732">Signal</keyword>
<keyword evidence="4" id="KW-0333">Golgi apparatus</keyword>
<evidence type="ECO:0000259" key="11">
    <source>
        <dbReference type="Pfam" id="PF00646"/>
    </source>
</evidence>
<dbReference type="EMBL" id="QGKW02000276">
    <property type="protein sequence ID" value="KAF2609486.1"/>
    <property type="molecule type" value="Genomic_DNA"/>
</dbReference>
<feature type="chain" id="PRO_5035802723" description="SREBP regulating gene protein" evidence="10">
    <location>
        <begin position="27"/>
        <end position="227"/>
    </location>
</feature>
<evidence type="ECO:0000313" key="12">
    <source>
        <dbReference type="EMBL" id="KAF2609486.1"/>
    </source>
</evidence>
<dbReference type="InterPro" id="IPR001810">
    <property type="entry name" value="F-box_dom"/>
</dbReference>
<evidence type="ECO:0000256" key="7">
    <source>
        <dbReference type="ARBA" id="ARBA00023461"/>
    </source>
</evidence>
<evidence type="ECO:0000256" key="8">
    <source>
        <dbReference type="ARBA" id="ARBA00023485"/>
    </source>
</evidence>
<feature type="region of interest" description="Disordered" evidence="9">
    <location>
        <begin position="180"/>
        <end position="199"/>
    </location>
</feature>
<accession>A0A8S9LW82</accession>
<dbReference type="GO" id="GO:0000139">
    <property type="term" value="C:Golgi membrane"/>
    <property type="evidence" value="ECO:0007669"/>
    <property type="project" value="UniProtKB-SubCell"/>
</dbReference>
<keyword evidence="5" id="KW-0472">Membrane</keyword>
<dbReference type="Proteomes" id="UP000712281">
    <property type="component" value="Unassembled WGS sequence"/>
</dbReference>
<proteinExistence type="inferred from homology"/>
<evidence type="ECO:0000313" key="13">
    <source>
        <dbReference type="Proteomes" id="UP000712281"/>
    </source>
</evidence>
<dbReference type="PANTHER" id="PTHR13481:SF0">
    <property type="entry name" value="SREBP REGULATING GENE PROTEIN"/>
    <property type="match status" value="1"/>
</dbReference>
<feature type="signal peptide" evidence="10">
    <location>
        <begin position="1"/>
        <end position="26"/>
    </location>
</feature>
<evidence type="ECO:0000256" key="1">
    <source>
        <dbReference type="ARBA" id="ARBA00004194"/>
    </source>
</evidence>
<name>A0A8S9LW82_BRACR</name>
<dbReference type="AlphaFoldDB" id="A0A8S9LW82"/>
<evidence type="ECO:0000256" key="2">
    <source>
        <dbReference type="ARBA" id="ARBA00022692"/>
    </source>
</evidence>
<dbReference type="InterPro" id="IPR019352">
    <property type="entry name" value="SPRING1"/>
</dbReference>
<dbReference type="Pfam" id="PF10218">
    <property type="entry name" value="SPRING1"/>
    <property type="match status" value="1"/>
</dbReference>
<reference evidence="12" key="1">
    <citation type="submission" date="2019-12" db="EMBL/GenBank/DDBJ databases">
        <title>Genome sequencing and annotation of Brassica cretica.</title>
        <authorList>
            <person name="Studholme D.J."/>
            <person name="Sarris P.F."/>
        </authorList>
    </citation>
    <scope>NUCLEOTIDE SEQUENCE</scope>
    <source>
        <strain evidence="12">PFS-001/15</strain>
        <tissue evidence="12">Leaf</tissue>
    </source>
</reference>
<evidence type="ECO:0000256" key="5">
    <source>
        <dbReference type="ARBA" id="ARBA00023136"/>
    </source>
</evidence>
<comment type="similarity">
    <text evidence="7">Belongs to the SPRING family.</text>
</comment>
<feature type="domain" description="F-box" evidence="11">
    <location>
        <begin position="120"/>
        <end position="146"/>
    </location>
</feature>
<protein>
    <recommendedName>
        <fullName evidence="8">SREBP regulating gene protein</fullName>
    </recommendedName>
</protein>
<dbReference type="PANTHER" id="PTHR13481">
    <property type="entry name" value="SREBP REGULATING GENE PROTEIN"/>
    <property type="match status" value="1"/>
</dbReference>
<evidence type="ECO:0000256" key="3">
    <source>
        <dbReference type="ARBA" id="ARBA00022989"/>
    </source>
</evidence>
<keyword evidence="3" id="KW-1133">Transmembrane helix</keyword>
<evidence type="ECO:0000256" key="4">
    <source>
        <dbReference type="ARBA" id="ARBA00023034"/>
    </source>
</evidence>
<dbReference type="GO" id="GO:2000640">
    <property type="term" value="P:positive regulation of SREBP signaling pathway"/>
    <property type="evidence" value="ECO:0007669"/>
    <property type="project" value="InterPro"/>
</dbReference>
<keyword evidence="2" id="KW-0812">Transmembrane</keyword>
<comment type="caution">
    <text evidence="12">The sequence shown here is derived from an EMBL/GenBank/DDBJ whole genome shotgun (WGS) entry which is preliminary data.</text>
</comment>
<gene>
    <name evidence="12" type="ORF">F2Q68_00045111</name>
</gene>
<evidence type="ECO:0000256" key="6">
    <source>
        <dbReference type="ARBA" id="ARBA00023180"/>
    </source>
</evidence>
<evidence type="ECO:0000256" key="10">
    <source>
        <dbReference type="SAM" id="SignalP"/>
    </source>
</evidence>
<organism evidence="12 13">
    <name type="scientific">Brassica cretica</name>
    <name type="common">Mustard</name>
    <dbReference type="NCBI Taxonomy" id="69181"/>
    <lineage>
        <taxon>Eukaryota</taxon>
        <taxon>Viridiplantae</taxon>
        <taxon>Streptophyta</taxon>
        <taxon>Embryophyta</taxon>
        <taxon>Tracheophyta</taxon>
        <taxon>Spermatophyta</taxon>
        <taxon>Magnoliopsida</taxon>
        <taxon>eudicotyledons</taxon>
        <taxon>Gunneridae</taxon>
        <taxon>Pentapetalae</taxon>
        <taxon>rosids</taxon>
        <taxon>malvids</taxon>
        <taxon>Brassicales</taxon>
        <taxon>Brassicaceae</taxon>
        <taxon>Brassiceae</taxon>
        <taxon>Brassica</taxon>
    </lineage>
</organism>
<evidence type="ECO:0000256" key="9">
    <source>
        <dbReference type="SAM" id="MobiDB-lite"/>
    </source>
</evidence>
<dbReference type="Pfam" id="PF00646">
    <property type="entry name" value="F-box"/>
    <property type="match status" value="1"/>
</dbReference>